<dbReference type="Gene3D" id="3.40.50.2000">
    <property type="entry name" value="Glycogen Phosphorylase B"/>
    <property type="match status" value="2"/>
</dbReference>
<gene>
    <name evidence="10" type="primary">murG</name>
    <name evidence="14" type="ordered locus">Hprae_0719</name>
</gene>
<evidence type="ECO:0000256" key="5">
    <source>
        <dbReference type="ARBA" id="ARBA00022960"/>
    </source>
</evidence>
<keyword evidence="9 10" id="KW-0961">Cell wall biogenesis/degradation</keyword>
<dbReference type="STRING" id="572479.Hprae_0719"/>
<reference evidence="15" key="1">
    <citation type="submission" date="2010-10" db="EMBL/GenBank/DDBJ databases">
        <title>The complete genome of Halanaerobium praevalens DSM 2228.</title>
        <authorList>
            <consortium name="US DOE Joint Genome Institute (JGI-PGF)"/>
            <person name="Lucas S."/>
            <person name="Copeland A."/>
            <person name="Lapidus A."/>
            <person name="Glavina del Rio T."/>
            <person name="Dalin E."/>
            <person name="Tice H."/>
            <person name="Bruce D."/>
            <person name="Goodwin L."/>
            <person name="Pitluck S."/>
            <person name="Kyrpides N."/>
            <person name="Mavromatis K."/>
            <person name="Ivanova N."/>
            <person name="Ovchinnikova G."/>
            <person name="Chertkov O."/>
            <person name="Detter J.C."/>
            <person name="Han C."/>
            <person name="Larimer F."/>
            <person name="Land M."/>
            <person name="Hauser L."/>
            <person name="Markowitz V."/>
            <person name="Cheng J.-F."/>
            <person name="Hugenholtz P."/>
            <person name="Woyke T."/>
            <person name="Wu D."/>
            <person name="Tindall B."/>
            <person name="Pomrenke H.G."/>
            <person name="Brambilla E."/>
            <person name="Klenk H.-P."/>
            <person name="Eisen J.A."/>
        </authorList>
    </citation>
    <scope>NUCLEOTIDE SEQUENCE [LARGE SCALE GENOMIC DNA]</scope>
    <source>
        <strain evidence="15">ATCC 33744 / DSM 2228 / GSL</strain>
    </source>
</reference>
<dbReference type="GO" id="GO:0005886">
    <property type="term" value="C:plasma membrane"/>
    <property type="evidence" value="ECO:0007669"/>
    <property type="project" value="UniProtKB-SubCell"/>
</dbReference>
<keyword evidence="15" id="KW-1185">Reference proteome</keyword>
<sequence length="369" mass="40740">MKAVITGGGTGGHIYPALAIAEALKEQGWEIIYLGSKQRMEADIVPKSGFEFKELPLRPLPRKFSFKIFSSLFYNLISFFKALHLIFNFKADLIIGTGGFVAGPVVLAGALLGKKTLIHEQNAYPGITNKLLAKLVDKVCLNFAEAKEHLKVNNDKIEITGNPVRPKIMEVQLQKAYQELDLDPQLDTILITGGSLGAEIINQNVIELYNYALKNNFQILHLTGKNNYDRMAEELKKNNLEPANPLFKLIAYLDKMEYALAVSDLIIARAGATGLAEITSCAKASILIPFAAAAENHQLFNAKTLATKKAALVIEESELSPDLLLKKVKLILENKTKKEKMAQAAASMSQKNSLNNIMQVIKKLNIYND</sequence>
<dbReference type="Pfam" id="PF04101">
    <property type="entry name" value="Glyco_tran_28_C"/>
    <property type="match status" value="1"/>
</dbReference>
<comment type="catalytic activity">
    <reaction evidence="10">
        <text>di-trans,octa-cis-undecaprenyl diphospho-N-acetyl-alpha-D-muramoyl-L-alanyl-D-glutamyl-meso-2,6-diaminopimeloyl-D-alanyl-D-alanine + UDP-N-acetyl-alpha-D-glucosamine = di-trans,octa-cis-undecaprenyl diphospho-[N-acetyl-alpha-D-glucosaminyl-(1-&gt;4)]-N-acetyl-alpha-D-muramoyl-L-alanyl-D-glutamyl-meso-2,6-diaminopimeloyl-D-alanyl-D-alanine + UDP + H(+)</text>
        <dbReference type="Rhea" id="RHEA:31227"/>
        <dbReference type="ChEBI" id="CHEBI:15378"/>
        <dbReference type="ChEBI" id="CHEBI:57705"/>
        <dbReference type="ChEBI" id="CHEBI:58223"/>
        <dbReference type="ChEBI" id="CHEBI:61387"/>
        <dbReference type="ChEBI" id="CHEBI:61388"/>
        <dbReference type="EC" id="2.4.1.227"/>
    </reaction>
</comment>
<evidence type="ECO:0000256" key="6">
    <source>
        <dbReference type="ARBA" id="ARBA00022984"/>
    </source>
</evidence>
<evidence type="ECO:0000256" key="10">
    <source>
        <dbReference type="HAMAP-Rule" id="MF_00033"/>
    </source>
</evidence>
<feature type="binding site" evidence="10">
    <location>
        <position position="122"/>
    </location>
    <ligand>
        <name>UDP-N-acetyl-alpha-D-glucosamine</name>
        <dbReference type="ChEBI" id="CHEBI:57705"/>
    </ligand>
</feature>
<feature type="domain" description="Glycosyltransferase family 28 N-terminal" evidence="12">
    <location>
        <begin position="4"/>
        <end position="139"/>
    </location>
</feature>
<dbReference type="GO" id="GO:0050511">
    <property type="term" value="F:undecaprenyldiphospho-muramoylpentapeptide beta-N-acetylglucosaminyltransferase activity"/>
    <property type="evidence" value="ECO:0007669"/>
    <property type="project" value="UniProtKB-UniRule"/>
</dbReference>
<feature type="binding site" evidence="10">
    <location>
        <position position="298"/>
    </location>
    <ligand>
        <name>UDP-N-acetyl-alpha-D-glucosamine</name>
        <dbReference type="ChEBI" id="CHEBI:57705"/>
    </ligand>
</feature>
<evidence type="ECO:0000256" key="2">
    <source>
        <dbReference type="ARBA" id="ARBA00022618"/>
    </source>
</evidence>
<dbReference type="CDD" id="cd03785">
    <property type="entry name" value="GT28_MurG"/>
    <property type="match status" value="1"/>
</dbReference>
<keyword evidence="8 10" id="KW-0131">Cell cycle</keyword>
<dbReference type="EC" id="2.4.1.227" evidence="10"/>
<comment type="pathway">
    <text evidence="10">Cell wall biogenesis; peptidoglycan biosynthesis.</text>
</comment>
<keyword evidence="2 10" id="KW-0132">Cell division</keyword>
<comment type="subcellular location">
    <subcellularLocation>
        <location evidence="10">Cell membrane</location>
        <topology evidence="10">Peripheral membrane protein</topology>
        <orientation evidence="10">Cytoplasmic side</orientation>
    </subcellularLocation>
</comment>
<evidence type="ECO:0000313" key="15">
    <source>
        <dbReference type="Proteomes" id="UP000006866"/>
    </source>
</evidence>
<evidence type="ECO:0000259" key="12">
    <source>
        <dbReference type="Pfam" id="PF03033"/>
    </source>
</evidence>
<dbReference type="HOGENOM" id="CLU_037404_0_0_9"/>
<dbReference type="SUPFAM" id="SSF53756">
    <property type="entry name" value="UDP-Glycosyltransferase/glycogen phosphorylase"/>
    <property type="match status" value="1"/>
</dbReference>
<dbReference type="InterPro" id="IPR007235">
    <property type="entry name" value="Glyco_trans_28_C"/>
</dbReference>
<keyword evidence="6 10" id="KW-0573">Peptidoglycan synthesis</keyword>
<evidence type="ECO:0000256" key="4">
    <source>
        <dbReference type="ARBA" id="ARBA00022679"/>
    </source>
</evidence>
<dbReference type="UniPathway" id="UPA00219"/>
<evidence type="ECO:0000313" key="14">
    <source>
        <dbReference type="EMBL" id="ADO76873.1"/>
    </source>
</evidence>
<protein>
    <recommendedName>
        <fullName evidence="10">UDP-N-acetylglucosamine--N-acetylmuramyl-(pentapeptide) pyrophosphoryl-undecaprenol N-acetylglucosamine transferase</fullName>
        <ecNumber evidence="10">2.4.1.227</ecNumber>
    </recommendedName>
    <alternativeName>
        <fullName evidence="10">Undecaprenyl-PP-MurNAc-pentapeptide-UDPGlcNAc GlcNAc transferase</fullName>
    </alternativeName>
</protein>
<comment type="caution">
    <text evidence="10">Lacks conserved residue(s) required for the propagation of feature annotation.</text>
</comment>
<feature type="binding site" evidence="10">
    <location>
        <begin position="10"/>
        <end position="12"/>
    </location>
    <ligand>
        <name>UDP-N-acetyl-alpha-D-glucosamine</name>
        <dbReference type="ChEBI" id="CHEBI:57705"/>
    </ligand>
</feature>
<dbReference type="InterPro" id="IPR006009">
    <property type="entry name" value="GlcNAc_MurG"/>
</dbReference>
<keyword evidence="11" id="KW-1133">Transmembrane helix</keyword>
<evidence type="ECO:0000256" key="11">
    <source>
        <dbReference type="SAM" id="Phobius"/>
    </source>
</evidence>
<dbReference type="NCBIfam" id="TIGR01133">
    <property type="entry name" value="murG"/>
    <property type="match status" value="1"/>
</dbReference>
<evidence type="ECO:0000256" key="9">
    <source>
        <dbReference type="ARBA" id="ARBA00023316"/>
    </source>
</evidence>
<dbReference type="AlphaFoldDB" id="E3DQH7"/>
<dbReference type="RefSeq" id="WP_014552906.1">
    <property type="nucleotide sequence ID" value="NC_017455.1"/>
</dbReference>
<dbReference type="PANTHER" id="PTHR21015">
    <property type="entry name" value="UDP-N-ACETYLGLUCOSAMINE--N-ACETYLMURAMYL-(PENTAPEPTIDE) PYROPHOSPHORYL-UNDECAPRENOL N-ACETYLGLUCOSAMINE TRANSFERASE 1"/>
    <property type="match status" value="1"/>
</dbReference>
<keyword evidence="1 10" id="KW-1003">Cell membrane</keyword>
<keyword evidence="11" id="KW-0812">Transmembrane</keyword>
<dbReference type="OrthoDB" id="9808936at2"/>
<keyword evidence="3 10" id="KW-0328">Glycosyltransferase</keyword>
<dbReference type="HAMAP" id="MF_00033">
    <property type="entry name" value="MurG"/>
    <property type="match status" value="1"/>
</dbReference>
<evidence type="ECO:0000256" key="8">
    <source>
        <dbReference type="ARBA" id="ARBA00023306"/>
    </source>
</evidence>
<dbReference type="PANTHER" id="PTHR21015:SF22">
    <property type="entry name" value="GLYCOSYLTRANSFERASE"/>
    <property type="match status" value="1"/>
</dbReference>
<dbReference type="Pfam" id="PF03033">
    <property type="entry name" value="Glyco_transf_28"/>
    <property type="match status" value="1"/>
</dbReference>
<evidence type="ECO:0000256" key="3">
    <source>
        <dbReference type="ARBA" id="ARBA00022676"/>
    </source>
</evidence>
<dbReference type="GO" id="GO:0008360">
    <property type="term" value="P:regulation of cell shape"/>
    <property type="evidence" value="ECO:0007669"/>
    <property type="project" value="UniProtKB-KW"/>
</dbReference>
<dbReference type="GO" id="GO:0051301">
    <property type="term" value="P:cell division"/>
    <property type="evidence" value="ECO:0007669"/>
    <property type="project" value="UniProtKB-KW"/>
</dbReference>
<keyword evidence="4 10" id="KW-0808">Transferase</keyword>
<organism evidence="14 15">
    <name type="scientific">Halanaerobium praevalens (strain ATCC 33744 / DSM 2228 / GSL)</name>
    <dbReference type="NCBI Taxonomy" id="572479"/>
    <lineage>
        <taxon>Bacteria</taxon>
        <taxon>Bacillati</taxon>
        <taxon>Bacillota</taxon>
        <taxon>Clostridia</taxon>
        <taxon>Halanaerobiales</taxon>
        <taxon>Halanaerobiaceae</taxon>
        <taxon>Halanaerobium</taxon>
    </lineage>
</organism>
<dbReference type="eggNOG" id="COG0707">
    <property type="taxonomic scope" value="Bacteria"/>
</dbReference>
<dbReference type="KEGG" id="hpk:Hprae_0719"/>
<evidence type="ECO:0000259" key="13">
    <source>
        <dbReference type="Pfam" id="PF04101"/>
    </source>
</evidence>
<dbReference type="GO" id="GO:0071555">
    <property type="term" value="P:cell wall organization"/>
    <property type="evidence" value="ECO:0007669"/>
    <property type="project" value="UniProtKB-KW"/>
</dbReference>
<dbReference type="InterPro" id="IPR004276">
    <property type="entry name" value="GlycoTrans_28_N"/>
</dbReference>
<dbReference type="PATRIC" id="fig|572479.3.peg.726"/>
<keyword evidence="5 10" id="KW-0133">Cell shape</keyword>
<evidence type="ECO:0000256" key="1">
    <source>
        <dbReference type="ARBA" id="ARBA00022475"/>
    </source>
</evidence>
<name>E3DQH7_HALPG</name>
<dbReference type="GO" id="GO:0005975">
    <property type="term" value="P:carbohydrate metabolic process"/>
    <property type="evidence" value="ECO:0007669"/>
    <property type="project" value="InterPro"/>
</dbReference>
<comment type="similarity">
    <text evidence="10">Belongs to the glycosyltransferase 28 family. MurG subfamily.</text>
</comment>
<dbReference type="GO" id="GO:0009252">
    <property type="term" value="P:peptidoglycan biosynthetic process"/>
    <property type="evidence" value="ECO:0007669"/>
    <property type="project" value="UniProtKB-UniRule"/>
</dbReference>
<feature type="domain" description="Glycosyl transferase family 28 C-terminal" evidence="13">
    <location>
        <begin position="188"/>
        <end position="352"/>
    </location>
</feature>
<dbReference type="CAZy" id="GT28">
    <property type="family name" value="Glycosyltransferase Family 28"/>
</dbReference>
<dbReference type="GO" id="GO:0051991">
    <property type="term" value="F:UDP-N-acetyl-D-glucosamine:N-acetylmuramoyl-L-alanyl-D-glutamyl-meso-2,6-diaminopimelyl-D-alanyl-D-alanine-diphosphoundecaprenol 4-beta-N-acetylglucosaminlytransferase activity"/>
    <property type="evidence" value="ECO:0007669"/>
    <property type="project" value="RHEA"/>
</dbReference>
<feature type="binding site" evidence="10">
    <location>
        <position position="195"/>
    </location>
    <ligand>
        <name>UDP-N-acetyl-alpha-D-glucosamine</name>
        <dbReference type="ChEBI" id="CHEBI:57705"/>
    </ligand>
</feature>
<evidence type="ECO:0000256" key="7">
    <source>
        <dbReference type="ARBA" id="ARBA00023136"/>
    </source>
</evidence>
<dbReference type="EMBL" id="CP002175">
    <property type="protein sequence ID" value="ADO76873.1"/>
    <property type="molecule type" value="Genomic_DNA"/>
</dbReference>
<dbReference type="Proteomes" id="UP000006866">
    <property type="component" value="Chromosome"/>
</dbReference>
<feature type="transmembrane region" description="Helical" evidence="11">
    <location>
        <begin position="68"/>
        <end position="87"/>
    </location>
</feature>
<feature type="binding site" evidence="10">
    <location>
        <position position="165"/>
    </location>
    <ligand>
        <name>UDP-N-acetyl-alpha-D-glucosamine</name>
        <dbReference type="ChEBI" id="CHEBI:57705"/>
    </ligand>
</feature>
<proteinExistence type="inferred from homology"/>
<accession>E3DQH7</accession>
<reference evidence="14 15" key="2">
    <citation type="journal article" date="2011" name="Stand. Genomic Sci.">
        <title>Complete genome sequence of the extremely halophilic Halanaerobium praevalens type strain (GSL).</title>
        <authorList>
            <person name="Ivanova N."/>
            <person name="Sikorski J."/>
            <person name="Chertkov O."/>
            <person name="Nolan M."/>
            <person name="Lucas S."/>
            <person name="Hammon N."/>
            <person name="Deshpande S."/>
            <person name="Cheng J.F."/>
            <person name="Tapia R."/>
            <person name="Han C."/>
            <person name="Goodwin L."/>
            <person name="Pitluck S."/>
            <person name="Huntemann M."/>
            <person name="Liolios K."/>
            <person name="Pagani I."/>
            <person name="Mavromatis K."/>
            <person name="Ovchinikova G."/>
            <person name="Pati A."/>
            <person name="Chen A."/>
            <person name="Palaniappan K."/>
            <person name="Land M."/>
            <person name="Hauser L."/>
            <person name="Brambilla E.M."/>
            <person name="Kannan K.P."/>
            <person name="Rohde M."/>
            <person name="Tindall B.J."/>
            <person name="Goker M."/>
            <person name="Detter J.C."/>
            <person name="Woyke T."/>
            <person name="Bristow J."/>
            <person name="Eisen J.A."/>
            <person name="Markowitz V."/>
            <person name="Hugenholtz P."/>
            <person name="Kyrpides N.C."/>
            <person name="Klenk H.P."/>
            <person name="Lapidus A."/>
        </authorList>
    </citation>
    <scope>NUCLEOTIDE SEQUENCE [LARGE SCALE GENOMIC DNA]</scope>
    <source>
        <strain evidence="15">ATCC 33744 / DSM 2228 / GSL</strain>
    </source>
</reference>
<keyword evidence="7 10" id="KW-0472">Membrane</keyword>
<comment type="function">
    <text evidence="10">Cell wall formation. Catalyzes the transfer of a GlcNAc subunit on undecaprenyl-pyrophosphoryl-MurNAc-pentapeptide (lipid intermediate I) to form undecaprenyl-pyrophosphoryl-MurNAc-(pentapeptide)GlcNAc (lipid intermediate II).</text>
</comment>
<feature type="transmembrane region" description="Helical" evidence="11">
    <location>
        <begin position="93"/>
        <end position="112"/>
    </location>
</feature>